<sequence>MLTSLAGQQGELHHGHFSVSMRTTPKSISIVGENFAPHGGIELNTASCDR</sequence>
<protein>
    <submittedName>
        <fullName evidence="1">Uncharacterized protein</fullName>
    </submittedName>
</protein>
<name>A0A7X6RZR3_9MYCO</name>
<gene>
    <name evidence="1" type="ORF">HGA11_31560</name>
</gene>
<dbReference type="AlphaFoldDB" id="A0A7X6RZR3"/>
<comment type="caution">
    <text evidence="1">The sequence shown here is derived from an EMBL/GenBank/DDBJ whole genome shotgun (WGS) entry which is preliminary data.</text>
</comment>
<dbReference type="Proteomes" id="UP000518188">
    <property type="component" value="Unassembled WGS sequence"/>
</dbReference>
<evidence type="ECO:0000313" key="1">
    <source>
        <dbReference type="EMBL" id="NKZ15517.1"/>
    </source>
</evidence>
<reference evidence="1 2" key="1">
    <citation type="submission" date="2020-04" db="EMBL/GenBank/DDBJ databases">
        <title>MicrobeNet Type strains.</title>
        <authorList>
            <person name="Nicholson A.C."/>
        </authorList>
    </citation>
    <scope>NUCLEOTIDE SEQUENCE [LARGE SCALE GENOMIC DNA]</scope>
    <source>
        <strain evidence="1 2">ATCC 700731</strain>
    </source>
</reference>
<organism evidence="1 2">
    <name type="scientific">Mycolicibacterium septicum DSM 44393</name>
    <dbReference type="NCBI Taxonomy" id="1341646"/>
    <lineage>
        <taxon>Bacteria</taxon>
        <taxon>Bacillati</taxon>
        <taxon>Actinomycetota</taxon>
        <taxon>Actinomycetes</taxon>
        <taxon>Mycobacteriales</taxon>
        <taxon>Mycobacteriaceae</taxon>
        <taxon>Mycolicibacterium</taxon>
    </lineage>
</organism>
<accession>A0A7X6RZR3</accession>
<dbReference type="RefSeq" id="WP_162563105.1">
    <property type="nucleotide sequence ID" value="NZ_HG322951.1"/>
</dbReference>
<proteinExistence type="predicted"/>
<dbReference type="EMBL" id="JAAXPJ010000020">
    <property type="protein sequence ID" value="NKZ15517.1"/>
    <property type="molecule type" value="Genomic_DNA"/>
</dbReference>
<evidence type="ECO:0000313" key="2">
    <source>
        <dbReference type="Proteomes" id="UP000518188"/>
    </source>
</evidence>